<feature type="domain" description="LysM" evidence="2">
    <location>
        <begin position="123"/>
        <end position="167"/>
    </location>
</feature>
<sequence length="440" mass="47252">MPGGAHDLTADPTYNPFAESLNGDFYVGHSRQPSVSSLPSLPASDQGSSRSNNSEGAEHKRAPAVVSTLMTSTSHPLLTVDLSLGNITRPSLSRAVSDHESPNDNTHNSLTEEEAREDEKLVLVHEVQPKDSLAAVSIKYGIPMNDLRRANSMWTNDSIHLRRSLYIPIEKASRIPKSPASPFPSAETSSPGAGAENALSSDLTGHATLRRIPAARLSYFPPQPSSISARPSLDSTLRPPLAMSTRHSLDSTPPNAMRKHIRAATTPSFAASSPPTIGSLLNALPVRLSLDSTTSGSTTDSEEHVELTDVIHSRRRKSSSTLKPGEATRSSDVVKTDDTTSATARTSPGRRIRTLQMEPEPGMVVPPVSRQRSEAKDFEMGGRSTVNVRSTKSRVGTTAGTATINGSGKLRQSLWDVFAIDEPDVSRSRDDSETDLEDVL</sequence>
<gene>
    <name evidence="3" type="ORF">BD626DRAFT_391804</name>
</gene>
<dbReference type="PROSITE" id="PS51782">
    <property type="entry name" value="LYSM"/>
    <property type="match status" value="1"/>
</dbReference>
<evidence type="ECO:0000313" key="3">
    <source>
        <dbReference type="EMBL" id="TRM70202.1"/>
    </source>
</evidence>
<feature type="compositionally biased region" description="Polar residues" evidence="1">
    <location>
        <begin position="225"/>
        <end position="235"/>
    </location>
</feature>
<feature type="compositionally biased region" description="Low complexity" evidence="1">
    <location>
        <begin position="357"/>
        <end position="368"/>
    </location>
</feature>
<dbReference type="InterPro" id="IPR045030">
    <property type="entry name" value="LYSM1-4"/>
</dbReference>
<dbReference type="PANTHER" id="PTHR20932">
    <property type="entry name" value="LYSM AND PUTATIVE PEPTIDOGLYCAN-BINDING DOMAIN-CONTAINING PROTEIN"/>
    <property type="match status" value="1"/>
</dbReference>
<dbReference type="SUPFAM" id="SSF54106">
    <property type="entry name" value="LysM domain"/>
    <property type="match status" value="1"/>
</dbReference>
<evidence type="ECO:0000313" key="4">
    <source>
        <dbReference type="Proteomes" id="UP000320762"/>
    </source>
</evidence>
<dbReference type="Pfam" id="PF01476">
    <property type="entry name" value="LysM"/>
    <property type="match status" value="1"/>
</dbReference>
<feature type="region of interest" description="Disordered" evidence="1">
    <location>
        <begin position="1"/>
        <end position="61"/>
    </location>
</feature>
<keyword evidence="4" id="KW-1185">Reference proteome</keyword>
<accession>A0A550CZI5</accession>
<feature type="compositionally biased region" description="Basic and acidic residues" evidence="1">
    <location>
        <begin position="301"/>
        <end position="312"/>
    </location>
</feature>
<dbReference type="OrthoDB" id="2107166at2759"/>
<feature type="region of interest" description="Disordered" evidence="1">
    <location>
        <begin position="291"/>
        <end position="384"/>
    </location>
</feature>
<name>A0A550CZI5_9AGAR</name>
<protein>
    <recommendedName>
        <fullName evidence="2">LysM domain-containing protein</fullName>
    </recommendedName>
</protein>
<feature type="compositionally biased region" description="Low complexity" evidence="1">
    <location>
        <begin position="30"/>
        <end position="44"/>
    </location>
</feature>
<dbReference type="InterPro" id="IPR036779">
    <property type="entry name" value="LysM_dom_sf"/>
</dbReference>
<dbReference type="Gene3D" id="3.10.350.10">
    <property type="entry name" value="LysM domain"/>
    <property type="match status" value="1"/>
</dbReference>
<proteinExistence type="predicted"/>
<feature type="region of interest" description="Disordered" evidence="1">
    <location>
        <begin position="91"/>
        <end position="116"/>
    </location>
</feature>
<dbReference type="EMBL" id="VDMD01000001">
    <property type="protein sequence ID" value="TRM70202.1"/>
    <property type="molecule type" value="Genomic_DNA"/>
</dbReference>
<dbReference type="AlphaFoldDB" id="A0A550CZI5"/>
<feature type="region of interest" description="Disordered" evidence="1">
    <location>
        <begin position="175"/>
        <end position="202"/>
    </location>
</feature>
<dbReference type="SMART" id="SM00257">
    <property type="entry name" value="LysM"/>
    <property type="match status" value="1"/>
</dbReference>
<dbReference type="CDD" id="cd00118">
    <property type="entry name" value="LysM"/>
    <property type="match status" value="1"/>
</dbReference>
<dbReference type="PANTHER" id="PTHR20932:SF8">
    <property type="entry name" value="LD22649P"/>
    <property type="match status" value="1"/>
</dbReference>
<dbReference type="InterPro" id="IPR018392">
    <property type="entry name" value="LysM"/>
</dbReference>
<feature type="compositionally biased region" description="Polar residues" evidence="1">
    <location>
        <begin position="45"/>
        <end position="55"/>
    </location>
</feature>
<dbReference type="Proteomes" id="UP000320762">
    <property type="component" value="Unassembled WGS sequence"/>
</dbReference>
<evidence type="ECO:0000256" key="1">
    <source>
        <dbReference type="SAM" id="MobiDB-lite"/>
    </source>
</evidence>
<feature type="region of interest" description="Disordered" evidence="1">
    <location>
        <begin position="220"/>
        <end position="255"/>
    </location>
</feature>
<comment type="caution">
    <text evidence="3">The sequence shown here is derived from an EMBL/GenBank/DDBJ whole genome shotgun (WGS) entry which is preliminary data.</text>
</comment>
<reference evidence="3 4" key="1">
    <citation type="journal article" date="2019" name="New Phytol.">
        <title>Comparative genomics reveals unique wood-decay strategies and fruiting body development in the Schizophyllaceae.</title>
        <authorList>
            <person name="Almasi E."/>
            <person name="Sahu N."/>
            <person name="Krizsan K."/>
            <person name="Balint B."/>
            <person name="Kovacs G.M."/>
            <person name="Kiss B."/>
            <person name="Cseklye J."/>
            <person name="Drula E."/>
            <person name="Henrissat B."/>
            <person name="Nagy I."/>
            <person name="Chovatia M."/>
            <person name="Adam C."/>
            <person name="LaButti K."/>
            <person name="Lipzen A."/>
            <person name="Riley R."/>
            <person name="Grigoriev I.V."/>
            <person name="Nagy L.G."/>
        </authorList>
    </citation>
    <scope>NUCLEOTIDE SEQUENCE [LARGE SCALE GENOMIC DNA]</scope>
    <source>
        <strain evidence="3 4">NL-1724</strain>
    </source>
</reference>
<feature type="compositionally biased region" description="Basic and acidic residues" evidence="1">
    <location>
        <begin position="371"/>
        <end position="380"/>
    </location>
</feature>
<organism evidence="3 4">
    <name type="scientific">Schizophyllum amplum</name>
    <dbReference type="NCBI Taxonomy" id="97359"/>
    <lineage>
        <taxon>Eukaryota</taxon>
        <taxon>Fungi</taxon>
        <taxon>Dikarya</taxon>
        <taxon>Basidiomycota</taxon>
        <taxon>Agaricomycotina</taxon>
        <taxon>Agaricomycetes</taxon>
        <taxon>Agaricomycetidae</taxon>
        <taxon>Agaricales</taxon>
        <taxon>Schizophyllaceae</taxon>
        <taxon>Schizophyllum</taxon>
    </lineage>
</organism>
<evidence type="ECO:0000259" key="2">
    <source>
        <dbReference type="PROSITE" id="PS51782"/>
    </source>
</evidence>